<reference evidence="2" key="1">
    <citation type="submission" date="2023-06" db="EMBL/GenBank/DDBJ databases">
        <title>Genome-scale phylogeny and comparative genomics of the fungal order Sordariales.</title>
        <authorList>
            <consortium name="Lawrence Berkeley National Laboratory"/>
            <person name="Hensen N."/>
            <person name="Bonometti L."/>
            <person name="Westerberg I."/>
            <person name="Brannstrom I.O."/>
            <person name="Guillou S."/>
            <person name="Cros-Aarteil S."/>
            <person name="Calhoun S."/>
            <person name="Haridas S."/>
            <person name="Kuo A."/>
            <person name="Mondo S."/>
            <person name="Pangilinan J."/>
            <person name="Riley R."/>
            <person name="Labutti K."/>
            <person name="Andreopoulos B."/>
            <person name="Lipzen A."/>
            <person name="Chen C."/>
            <person name="Yanf M."/>
            <person name="Daum C."/>
            <person name="Ng V."/>
            <person name="Clum A."/>
            <person name="Steindorff A."/>
            <person name="Ohm R."/>
            <person name="Martin F."/>
            <person name="Silar P."/>
            <person name="Natvig D."/>
            <person name="Lalanne C."/>
            <person name="Gautier V."/>
            <person name="Ament-Velasquez S.L."/>
            <person name="Kruys A."/>
            <person name="Hutchinson M.I."/>
            <person name="Powell A.J."/>
            <person name="Barry K."/>
            <person name="Miller A.N."/>
            <person name="Grigoriev I.V."/>
            <person name="Debuchy R."/>
            <person name="Gladieux P."/>
            <person name="Thoren M.H."/>
            <person name="Johannesson H."/>
        </authorList>
    </citation>
    <scope>NUCLEOTIDE SEQUENCE</scope>
    <source>
        <strain evidence="2">8032-3</strain>
    </source>
</reference>
<gene>
    <name evidence="2" type="ORF">QBC33DRAFT_541633</name>
</gene>
<keyword evidence="1" id="KW-0812">Transmembrane</keyword>
<comment type="caution">
    <text evidence="2">The sequence shown here is derived from an EMBL/GenBank/DDBJ whole genome shotgun (WGS) entry which is preliminary data.</text>
</comment>
<dbReference type="AlphaFoldDB" id="A0AAJ0BY49"/>
<protein>
    <submittedName>
        <fullName evidence="2">Uncharacterized protein</fullName>
    </submittedName>
</protein>
<evidence type="ECO:0000256" key="1">
    <source>
        <dbReference type="SAM" id="Phobius"/>
    </source>
</evidence>
<dbReference type="EMBL" id="MU839011">
    <property type="protein sequence ID" value="KAK1766640.1"/>
    <property type="molecule type" value="Genomic_DNA"/>
</dbReference>
<evidence type="ECO:0000313" key="3">
    <source>
        <dbReference type="Proteomes" id="UP001244011"/>
    </source>
</evidence>
<name>A0AAJ0BY49_9PEZI</name>
<sequence length="369" mass="40701">MSDSQPNPTAAAAEEVTWQVAFFALVPLALGAMVQPIGRVMDMPLRHSFWLRSSPIICVADMLHFCIRYADRCIQDRRFLDQFKAELSDRFPNGLLDPDQKAVEKTAIVRWIMILLGVVPCQTVKLVAMKGVPISKAVALAFFLAMVFGEAVNLSALAFLTKHEDPIQPSTPADQPVKLATLADKPYRKSRLASWILWMLPRLAEAIHFLVVQYIILCLWSISAAEFFSFAMLNTVFQVGTLTQSGNIEKGELNMFQNSGFGPIFVMLGCGHRVLFSYVNSDPKSVFSKVVAVAHLICCAPIFIVWSSIEALEAISETTMGSRMGVPTDMVGQAMVVFFLVNVTACLLGYAFLFDGSGTVNPRWTGIFG</sequence>
<keyword evidence="3" id="KW-1185">Reference proteome</keyword>
<evidence type="ECO:0000313" key="2">
    <source>
        <dbReference type="EMBL" id="KAK1766640.1"/>
    </source>
</evidence>
<keyword evidence="1" id="KW-0472">Membrane</keyword>
<feature type="transmembrane region" description="Helical" evidence="1">
    <location>
        <begin position="16"/>
        <end position="37"/>
    </location>
</feature>
<feature type="transmembrane region" description="Helical" evidence="1">
    <location>
        <begin position="140"/>
        <end position="160"/>
    </location>
</feature>
<proteinExistence type="predicted"/>
<feature type="transmembrane region" description="Helical" evidence="1">
    <location>
        <begin position="108"/>
        <end position="128"/>
    </location>
</feature>
<feature type="transmembrane region" description="Helical" evidence="1">
    <location>
        <begin position="206"/>
        <end position="228"/>
    </location>
</feature>
<feature type="transmembrane region" description="Helical" evidence="1">
    <location>
        <begin position="330"/>
        <end position="353"/>
    </location>
</feature>
<accession>A0AAJ0BY49</accession>
<feature type="transmembrane region" description="Helical" evidence="1">
    <location>
        <begin position="290"/>
        <end position="309"/>
    </location>
</feature>
<dbReference type="RefSeq" id="XP_060282853.1">
    <property type="nucleotide sequence ID" value="XM_060428183.1"/>
</dbReference>
<keyword evidence="1" id="KW-1133">Transmembrane helix</keyword>
<dbReference type="Proteomes" id="UP001244011">
    <property type="component" value="Unassembled WGS sequence"/>
</dbReference>
<feature type="transmembrane region" description="Helical" evidence="1">
    <location>
        <begin position="260"/>
        <end position="278"/>
    </location>
</feature>
<dbReference type="GeneID" id="85311370"/>
<organism evidence="2 3">
    <name type="scientific">Phialemonium atrogriseum</name>
    <dbReference type="NCBI Taxonomy" id="1093897"/>
    <lineage>
        <taxon>Eukaryota</taxon>
        <taxon>Fungi</taxon>
        <taxon>Dikarya</taxon>
        <taxon>Ascomycota</taxon>
        <taxon>Pezizomycotina</taxon>
        <taxon>Sordariomycetes</taxon>
        <taxon>Sordariomycetidae</taxon>
        <taxon>Cephalothecales</taxon>
        <taxon>Cephalothecaceae</taxon>
        <taxon>Phialemonium</taxon>
    </lineage>
</organism>